<dbReference type="PANTHER" id="PTHR47053:SF1">
    <property type="entry name" value="MUREIN DD-ENDOPEPTIDASE MEPH-RELATED"/>
    <property type="match status" value="1"/>
</dbReference>
<proteinExistence type="inferred from homology"/>
<keyword evidence="2" id="KW-0645">Protease</keyword>
<gene>
    <name evidence="7" type="ORF">PaecuDRAFT_3662</name>
</gene>
<dbReference type="eggNOG" id="COG0791">
    <property type="taxonomic scope" value="Bacteria"/>
</dbReference>
<dbReference type="AlphaFoldDB" id="E0IDF8"/>
<keyword evidence="4" id="KW-0788">Thiol protease</keyword>
<feature type="domain" description="NlpC/P60" evidence="6">
    <location>
        <begin position="40"/>
        <end position="160"/>
    </location>
</feature>
<dbReference type="InterPro" id="IPR000064">
    <property type="entry name" value="NLP_P60_dom"/>
</dbReference>
<dbReference type="MEROPS" id="C40.004"/>
<evidence type="ECO:0000313" key="8">
    <source>
        <dbReference type="Proteomes" id="UP000005387"/>
    </source>
</evidence>
<feature type="signal peptide" evidence="5">
    <location>
        <begin position="1"/>
        <end position="37"/>
    </location>
</feature>
<reference evidence="7 8" key="1">
    <citation type="submission" date="2010-07" db="EMBL/GenBank/DDBJ databases">
        <title>The draft genome of Paenibacillus curdlanolyticus YK9.</title>
        <authorList>
            <consortium name="US DOE Joint Genome Institute (JGI-PGF)"/>
            <person name="Lucas S."/>
            <person name="Copeland A."/>
            <person name="Lapidus A."/>
            <person name="Cheng J.-F."/>
            <person name="Bruce D."/>
            <person name="Goodwin L."/>
            <person name="Pitluck S."/>
            <person name="Land M.L."/>
            <person name="Hauser L."/>
            <person name="Chang Y.-J."/>
            <person name="Jeffries C."/>
            <person name="Anderson I.J."/>
            <person name="Johnson E."/>
            <person name="Loganathan U."/>
            <person name="Mulhopadhyay B."/>
            <person name="Kyrpides N."/>
            <person name="Woyke T.J."/>
        </authorList>
    </citation>
    <scope>NUCLEOTIDE SEQUENCE [LARGE SCALE GENOMIC DNA]</scope>
    <source>
        <strain evidence="7 8">YK9</strain>
    </source>
</reference>
<evidence type="ECO:0000256" key="4">
    <source>
        <dbReference type="ARBA" id="ARBA00022807"/>
    </source>
</evidence>
<dbReference type="EMBL" id="AEDD01000010">
    <property type="protein sequence ID" value="EFM09613.1"/>
    <property type="molecule type" value="Genomic_DNA"/>
</dbReference>
<dbReference type="Pfam" id="PF00877">
    <property type="entry name" value="NLPC_P60"/>
    <property type="match status" value="1"/>
</dbReference>
<keyword evidence="3" id="KW-0378">Hydrolase</keyword>
<sequence>MMNKKSVIGKSLAAAFVALTVSTASISGIMPTQSAHAATASQKSTIVSVAKKYLGTPYQHGASSSTTAVFDCSSFTKRVFSQLGVKLPRSSKQQSVVGKYVAKSNLQVGDLVFFYSPIHHVGIYIGNGNIIHTYGAGGVKISNINSGWWKNNYNQARRVL</sequence>
<evidence type="ECO:0000313" key="7">
    <source>
        <dbReference type="EMBL" id="EFM09613.1"/>
    </source>
</evidence>
<dbReference type="PANTHER" id="PTHR47053">
    <property type="entry name" value="MUREIN DD-ENDOPEPTIDASE MEPH-RELATED"/>
    <property type="match status" value="1"/>
</dbReference>
<keyword evidence="8" id="KW-1185">Reference proteome</keyword>
<dbReference type="GO" id="GO:0006508">
    <property type="term" value="P:proteolysis"/>
    <property type="evidence" value="ECO:0007669"/>
    <property type="project" value="UniProtKB-KW"/>
</dbReference>
<protein>
    <submittedName>
        <fullName evidence="7">NLP/P60 protein</fullName>
    </submittedName>
</protein>
<evidence type="ECO:0000256" key="2">
    <source>
        <dbReference type="ARBA" id="ARBA00022670"/>
    </source>
</evidence>
<organism evidence="7 8">
    <name type="scientific">Paenibacillus curdlanolyticus YK9</name>
    <dbReference type="NCBI Taxonomy" id="717606"/>
    <lineage>
        <taxon>Bacteria</taxon>
        <taxon>Bacillati</taxon>
        <taxon>Bacillota</taxon>
        <taxon>Bacilli</taxon>
        <taxon>Bacillales</taxon>
        <taxon>Paenibacillaceae</taxon>
        <taxon>Paenibacillus</taxon>
    </lineage>
</organism>
<feature type="chain" id="PRO_5003136328" evidence="5">
    <location>
        <begin position="38"/>
        <end position="160"/>
    </location>
</feature>
<keyword evidence="5" id="KW-0732">Signal</keyword>
<dbReference type="PROSITE" id="PS51935">
    <property type="entry name" value="NLPC_P60"/>
    <property type="match status" value="1"/>
</dbReference>
<dbReference type="STRING" id="717606.PaecuDRAFT_3662"/>
<name>E0IDF8_9BACL</name>
<evidence type="ECO:0000256" key="1">
    <source>
        <dbReference type="ARBA" id="ARBA00007074"/>
    </source>
</evidence>
<dbReference type="GO" id="GO:0008234">
    <property type="term" value="F:cysteine-type peptidase activity"/>
    <property type="evidence" value="ECO:0007669"/>
    <property type="project" value="UniProtKB-KW"/>
</dbReference>
<dbReference type="SUPFAM" id="SSF54001">
    <property type="entry name" value="Cysteine proteinases"/>
    <property type="match status" value="1"/>
</dbReference>
<dbReference type="InterPro" id="IPR051202">
    <property type="entry name" value="Peptidase_C40"/>
</dbReference>
<dbReference type="InterPro" id="IPR038765">
    <property type="entry name" value="Papain-like_cys_pep_sf"/>
</dbReference>
<dbReference type="Proteomes" id="UP000005387">
    <property type="component" value="Unassembled WGS sequence"/>
</dbReference>
<evidence type="ECO:0000256" key="5">
    <source>
        <dbReference type="SAM" id="SignalP"/>
    </source>
</evidence>
<dbReference type="Gene3D" id="3.90.1720.10">
    <property type="entry name" value="endopeptidase domain like (from Nostoc punctiforme)"/>
    <property type="match status" value="1"/>
</dbReference>
<comment type="similarity">
    <text evidence="1">Belongs to the peptidase C40 family.</text>
</comment>
<accession>E0IDF8</accession>
<dbReference type="RefSeq" id="WP_006039648.1">
    <property type="nucleotide sequence ID" value="NZ_AEDD01000010.1"/>
</dbReference>
<evidence type="ECO:0000256" key="3">
    <source>
        <dbReference type="ARBA" id="ARBA00022801"/>
    </source>
</evidence>
<evidence type="ECO:0000259" key="6">
    <source>
        <dbReference type="PROSITE" id="PS51935"/>
    </source>
</evidence>